<feature type="domain" description="Bacterial surface antigen (D15)" evidence="4">
    <location>
        <begin position="675"/>
        <end position="945"/>
    </location>
</feature>
<evidence type="ECO:0000313" key="5">
    <source>
        <dbReference type="EMBL" id="QWV95167.1"/>
    </source>
</evidence>
<sequence>MKSLCLVVVALLCLVSVAHAAKIDTSFRYATVETEHFAIHYHQGLEEVARKAAGMAEDIHAKLTREFQWQPAEKTQVVLIDDSDFTNGLAITIPYNTIYLQVVPPTLSSTLGEYDDWLRVLFTHEYAHIVSADPARGYSKVTRAIFGKPLPWMDPLSVVLFLATAPPNTFLPRWWHEGMATWAETKYTGQGRGKGSYYDMIFRTAVAEDNLPTVDQINGDVPDWPSGHLPYIYGYRLQRYIADTYGSDVAGKLALGHAGRVPYTISRPAKTNFEGKTYREVYQDMIASLKDEQSRRIGTLSRQSFTPLTTVYDEGENLAAPRFSPDGGRIAFTRRDPHDHTTVIVTDASGQEVASFRRQLSDGTLSWSPDGRKIYFTQAEVNRGFNIYQDLYVYDLDQKSSVRLTEGERLAEVQLSPDGKLFAGVASSRGSQNLAVMAADAPQGKLVPAAVTAFSEERVSAPRFSPDGRAICYVLTDNAGTSTLRIYDVAGRTDRALLSAGNSIAYPAWSPDGSVVYYISDETGVFNVFAYDLRERKSYQVSHLLSGALQPEPSPDGSRLLLAKYTSRGFKIAQMRIDRAQWSEQRGPALPLSRALPAAASKPAGASAAALAAPAPTAAAYQPAKTLLPRFWLPRLYADGPDGTVVGAFTAGADVLGYHSYALSAAYSSERKRGYYTLLYSNDSFYPTLTLRAHAEPFLYADLYQNGNDYWELNRGVSVEASVPINKLESHYRLLAGYELVDQQALTPLQPNGTLFGVPVFQGRRDNLYAGVDFDNVLKYPYSVSSEEGRRISLLYRYYSRDLGSDINLSEYSATYQEYLRLPIRSPRHQVVYLRLAGAFADGDLQFGQQAFQLGGPPSDLNKYPLRGYPVRSMTGKYVATGTVEYRAPIMYPLHGIGTVPAFAEKLHCALFADAGQVWDDRRSFHADETRVGAGVELRADVTLGYWAKVTPALGFAHGFNKGGEDQIYFTLYLGL</sequence>
<accession>A0ABX8JDD6</accession>
<evidence type="ECO:0000313" key="6">
    <source>
        <dbReference type="Proteomes" id="UP000683557"/>
    </source>
</evidence>
<keyword evidence="6" id="KW-1185">Reference proteome</keyword>
<evidence type="ECO:0000256" key="3">
    <source>
        <dbReference type="SAM" id="SignalP"/>
    </source>
</evidence>
<feature type="signal peptide" evidence="3">
    <location>
        <begin position="1"/>
        <end position="20"/>
    </location>
</feature>
<reference evidence="5 6" key="1">
    <citation type="submission" date="2021-06" db="EMBL/GenBank/DDBJ databases">
        <title>Gemonas diversity in paddy soil.</title>
        <authorList>
            <person name="Liu G."/>
        </authorList>
    </citation>
    <scope>NUCLEOTIDE SEQUENCE [LARGE SCALE GENOMIC DNA]</scope>
    <source>
        <strain evidence="5 6">RG10</strain>
    </source>
</reference>
<dbReference type="InterPro" id="IPR011659">
    <property type="entry name" value="WD40"/>
</dbReference>
<keyword evidence="3" id="KW-0732">Signal</keyword>
<protein>
    <submittedName>
        <fullName evidence="5">BamA/TamA family outer membrane protein</fullName>
    </submittedName>
</protein>
<dbReference type="PANTHER" id="PTHR36842:SF2">
    <property type="entry name" value="SLR0505 PROTEIN"/>
    <property type="match status" value="1"/>
</dbReference>
<proteinExistence type="predicted"/>
<dbReference type="Pfam" id="PF01103">
    <property type="entry name" value="Omp85"/>
    <property type="match status" value="1"/>
</dbReference>
<comment type="subcellular location">
    <subcellularLocation>
        <location evidence="1">Membrane</location>
    </subcellularLocation>
</comment>
<dbReference type="RefSeq" id="WP_216801868.1">
    <property type="nucleotide sequence ID" value="NZ_CP076723.1"/>
</dbReference>
<organism evidence="5 6">
    <name type="scientific">Geomonas oryzisoli</name>
    <dbReference type="NCBI Taxonomy" id="2847992"/>
    <lineage>
        <taxon>Bacteria</taxon>
        <taxon>Pseudomonadati</taxon>
        <taxon>Thermodesulfobacteriota</taxon>
        <taxon>Desulfuromonadia</taxon>
        <taxon>Geobacterales</taxon>
        <taxon>Geobacteraceae</taxon>
        <taxon>Geomonas</taxon>
    </lineage>
</organism>
<feature type="chain" id="PRO_5045777134" evidence="3">
    <location>
        <begin position="21"/>
        <end position="976"/>
    </location>
</feature>
<dbReference type="PANTHER" id="PTHR36842">
    <property type="entry name" value="PROTEIN TOLB HOMOLOG"/>
    <property type="match status" value="1"/>
</dbReference>
<dbReference type="Proteomes" id="UP000683557">
    <property type="component" value="Chromosome"/>
</dbReference>
<dbReference type="InterPro" id="IPR000184">
    <property type="entry name" value="Bac_surfAg_D15"/>
</dbReference>
<evidence type="ECO:0000256" key="1">
    <source>
        <dbReference type="ARBA" id="ARBA00004370"/>
    </source>
</evidence>
<name>A0ABX8JDD6_9BACT</name>
<evidence type="ECO:0000259" key="4">
    <source>
        <dbReference type="Pfam" id="PF01103"/>
    </source>
</evidence>
<keyword evidence="2" id="KW-0472">Membrane</keyword>
<gene>
    <name evidence="5" type="ORF">KP004_08310</name>
</gene>
<evidence type="ECO:0000256" key="2">
    <source>
        <dbReference type="ARBA" id="ARBA00023136"/>
    </source>
</evidence>
<dbReference type="EMBL" id="CP076723">
    <property type="protein sequence ID" value="QWV95167.1"/>
    <property type="molecule type" value="Genomic_DNA"/>
</dbReference>
<dbReference type="Pfam" id="PF07676">
    <property type="entry name" value="PD40"/>
    <property type="match status" value="4"/>
</dbReference>